<protein>
    <recommendedName>
        <fullName evidence="3">Fis family transcriptional regulator</fullName>
    </recommendedName>
</protein>
<accession>A0A212U045</accession>
<dbReference type="EMBL" id="FYEZ01000002">
    <property type="protein sequence ID" value="SNC71504.1"/>
    <property type="molecule type" value="Genomic_DNA"/>
</dbReference>
<dbReference type="Proteomes" id="UP000198122">
    <property type="component" value="Unassembled WGS sequence"/>
</dbReference>
<evidence type="ECO:0000313" key="2">
    <source>
        <dbReference type="Proteomes" id="UP000198122"/>
    </source>
</evidence>
<keyword evidence="2" id="KW-1185">Reference proteome</keyword>
<name>A0A212U045_9MICO</name>
<proteinExistence type="predicted"/>
<dbReference type="AlphaFoldDB" id="A0A212U045"/>
<reference evidence="1 2" key="1">
    <citation type="submission" date="2017-06" db="EMBL/GenBank/DDBJ databases">
        <authorList>
            <person name="Kim H.J."/>
            <person name="Triplett B.A."/>
        </authorList>
    </citation>
    <scope>NUCLEOTIDE SEQUENCE [LARGE SCALE GENOMIC DNA]</scope>
    <source>
        <strain evidence="1 2">DSM 22179</strain>
    </source>
</reference>
<dbReference type="RefSeq" id="WP_088818475.1">
    <property type="nucleotide sequence ID" value="NZ_FYEZ01000002.1"/>
</dbReference>
<gene>
    <name evidence="1" type="ORF">SAMN05445756_1514</name>
</gene>
<sequence length="180" mass="19480">MTDRWDALFADVAGRLAAERRAELEDEVAERVRIERARISLMDRLDAHRGRTLALETVGGGVVQGEVREVGEDWLRLSTRGGDRLVGRWAVAGVAGLTARARPAGESVARRVTWVSVLRELSRDRSSVRVAGSQGGLVEGRVDRVLADHLDLAVGPTAREARSVRVIPFEAVAWVGGPGA</sequence>
<evidence type="ECO:0008006" key="3">
    <source>
        <dbReference type="Google" id="ProtNLM"/>
    </source>
</evidence>
<organism evidence="1 2">
    <name type="scientific">Kytococcus aerolatus</name>
    <dbReference type="NCBI Taxonomy" id="592308"/>
    <lineage>
        <taxon>Bacteria</taxon>
        <taxon>Bacillati</taxon>
        <taxon>Actinomycetota</taxon>
        <taxon>Actinomycetes</taxon>
        <taxon>Micrococcales</taxon>
        <taxon>Kytococcaceae</taxon>
        <taxon>Kytococcus</taxon>
    </lineage>
</organism>
<dbReference type="OrthoDB" id="3827359at2"/>
<evidence type="ECO:0000313" key="1">
    <source>
        <dbReference type="EMBL" id="SNC71504.1"/>
    </source>
</evidence>